<evidence type="ECO:0000256" key="11">
    <source>
        <dbReference type="ARBA" id="ARBA00023136"/>
    </source>
</evidence>
<organism evidence="14">
    <name type="scientific">Trigonidium sjostedti</name>
    <dbReference type="NCBI Taxonomy" id="1914573"/>
    <lineage>
        <taxon>Eukaryota</taxon>
        <taxon>Metazoa</taxon>
        <taxon>Ecdysozoa</taxon>
        <taxon>Arthropoda</taxon>
        <taxon>Hexapoda</taxon>
        <taxon>Insecta</taxon>
        <taxon>Pterygota</taxon>
        <taxon>Neoptera</taxon>
        <taxon>Polyneoptera</taxon>
        <taxon>Orthoptera</taxon>
        <taxon>Ensifera</taxon>
        <taxon>Gryllidea</taxon>
        <taxon>Grylloidea</taxon>
        <taxon>Trigonidiidae</taxon>
        <taxon>Trigonidiinae</taxon>
        <taxon>Trigonidium</taxon>
    </lineage>
</organism>
<sequence>MPQMSPMNWLLLFLMFIMMFLMQLILNYFIIQPVKKSSQIAFLKKKSLSWKW</sequence>
<evidence type="ECO:0000256" key="6">
    <source>
        <dbReference type="ARBA" id="ARBA00022692"/>
    </source>
</evidence>
<evidence type="ECO:0000256" key="13">
    <source>
        <dbReference type="SAM" id="Phobius"/>
    </source>
</evidence>
<dbReference type="RefSeq" id="YP_009328098.1">
    <property type="nucleotide sequence ID" value="NC_032077.1"/>
</dbReference>
<dbReference type="Pfam" id="PF00895">
    <property type="entry name" value="ATP-synt_8"/>
    <property type="match status" value="1"/>
</dbReference>
<evidence type="ECO:0000256" key="5">
    <source>
        <dbReference type="ARBA" id="ARBA00022547"/>
    </source>
</evidence>
<keyword evidence="4 12" id="KW-0813">Transport</keyword>
<geneLocation type="mitochondrion" evidence="14"/>
<gene>
    <name evidence="14" type="primary">ATP8</name>
</gene>
<keyword evidence="5 12" id="KW-0138">CF(0)</keyword>
<proteinExistence type="inferred from homology"/>
<accession>A0A1J0M4I5</accession>
<comment type="subunit">
    <text evidence="3">F-type ATPases have 2 components, CF(1) - the catalytic core - and CF(0) - the membrane proton channel.</text>
</comment>
<feature type="transmembrane region" description="Helical" evidence="13">
    <location>
        <begin position="6"/>
        <end position="30"/>
    </location>
</feature>
<dbReference type="CTD" id="4509"/>
<evidence type="ECO:0000256" key="4">
    <source>
        <dbReference type="ARBA" id="ARBA00022448"/>
    </source>
</evidence>
<keyword evidence="10 12" id="KW-0496">Mitochondrion</keyword>
<dbReference type="GO" id="GO:0031966">
    <property type="term" value="C:mitochondrial membrane"/>
    <property type="evidence" value="ECO:0007669"/>
    <property type="project" value="UniProtKB-SubCell"/>
</dbReference>
<keyword evidence="8 13" id="KW-1133">Transmembrane helix</keyword>
<dbReference type="AlphaFoldDB" id="A0A1J0M4I5"/>
<keyword evidence="7 12" id="KW-0375">Hydrogen ion transport</keyword>
<dbReference type="GeneID" id="30514016"/>
<reference evidence="14" key="1">
    <citation type="journal article" date="2016" name="Sci. Rep.">
        <title>Molecular phylogeny of Polyneoptera (Insecta) inferred from expanded mitogenomic data.</title>
        <authorList>
            <person name="Song N."/>
            <person name="Li H."/>
            <person name="Song F."/>
            <person name="Cai W."/>
        </authorList>
    </citation>
    <scope>NUCLEOTIDE SEQUENCE</scope>
</reference>
<evidence type="ECO:0000256" key="1">
    <source>
        <dbReference type="ARBA" id="ARBA00004304"/>
    </source>
</evidence>
<comment type="similarity">
    <text evidence="2 12">Belongs to the ATPase protein 8 family.</text>
</comment>
<keyword evidence="6 12" id="KW-0812">Transmembrane</keyword>
<dbReference type="GO" id="GO:0015986">
    <property type="term" value="P:proton motive force-driven ATP synthesis"/>
    <property type="evidence" value="ECO:0007669"/>
    <property type="project" value="InterPro"/>
</dbReference>
<keyword evidence="11 13" id="KW-0472">Membrane</keyword>
<dbReference type="EMBL" id="KX673205">
    <property type="protein sequence ID" value="APD14957.1"/>
    <property type="molecule type" value="Genomic_DNA"/>
</dbReference>
<evidence type="ECO:0000256" key="3">
    <source>
        <dbReference type="ARBA" id="ARBA00011291"/>
    </source>
</evidence>
<comment type="subcellular location">
    <subcellularLocation>
        <location evidence="1 12">Mitochondrion membrane</location>
        <topology evidence="1 12">Single-pass membrane protein</topology>
    </subcellularLocation>
</comment>
<evidence type="ECO:0000256" key="12">
    <source>
        <dbReference type="RuleBase" id="RU003661"/>
    </source>
</evidence>
<evidence type="ECO:0000313" key="14">
    <source>
        <dbReference type="EMBL" id="APD14957.1"/>
    </source>
</evidence>
<keyword evidence="9 12" id="KW-0406">Ion transport</keyword>
<dbReference type="GO" id="GO:0045259">
    <property type="term" value="C:proton-transporting ATP synthase complex"/>
    <property type="evidence" value="ECO:0007669"/>
    <property type="project" value="UniProtKB-KW"/>
</dbReference>
<evidence type="ECO:0000256" key="10">
    <source>
        <dbReference type="ARBA" id="ARBA00023128"/>
    </source>
</evidence>
<name>A0A1J0M4I5_9ORTH</name>
<evidence type="ECO:0000256" key="2">
    <source>
        <dbReference type="ARBA" id="ARBA00008892"/>
    </source>
</evidence>
<dbReference type="GO" id="GO:0015078">
    <property type="term" value="F:proton transmembrane transporter activity"/>
    <property type="evidence" value="ECO:0007669"/>
    <property type="project" value="InterPro"/>
</dbReference>
<protein>
    <recommendedName>
        <fullName evidence="12">ATP synthase complex subunit 8</fullName>
    </recommendedName>
</protein>
<evidence type="ECO:0000256" key="8">
    <source>
        <dbReference type="ARBA" id="ARBA00022989"/>
    </source>
</evidence>
<evidence type="ECO:0000256" key="9">
    <source>
        <dbReference type="ARBA" id="ARBA00023065"/>
    </source>
</evidence>
<dbReference type="InterPro" id="IPR001421">
    <property type="entry name" value="ATP8_metazoa"/>
</dbReference>
<evidence type="ECO:0000256" key="7">
    <source>
        <dbReference type="ARBA" id="ARBA00022781"/>
    </source>
</evidence>